<dbReference type="PANTHER" id="PTHR43236:SF1">
    <property type="entry name" value="BLL7220 PROTEIN"/>
    <property type="match status" value="1"/>
</dbReference>
<gene>
    <name evidence="2" type="ORF">ORG12_15765</name>
</gene>
<keyword evidence="3" id="KW-1185">Reference proteome</keyword>
<evidence type="ECO:0000313" key="2">
    <source>
        <dbReference type="EMBL" id="MCX2850137.1"/>
    </source>
</evidence>
<dbReference type="RefSeq" id="WP_250894309.1">
    <property type="nucleotide sequence ID" value="NZ_CP104934.1"/>
</dbReference>
<comment type="caution">
    <text evidence="2">The sequence shown here is derived from an EMBL/GenBank/DDBJ whole genome shotgun (WGS) entry which is preliminary data.</text>
</comment>
<dbReference type="Proteomes" id="UP001207276">
    <property type="component" value="Unassembled WGS sequence"/>
</dbReference>
<name>A0ABT3S5P5_9MICO</name>
<dbReference type="PANTHER" id="PTHR43236">
    <property type="entry name" value="ANTITOXIN HIGA1"/>
    <property type="match status" value="1"/>
</dbReference>
<feature type="domain" description="IrrE N-terminal-like" evidence="1">
    <location>
        <begin position="65"/>
        <end position="160"/>
    </location>
</feature>
<evidence type="ECO:0000259" key="1">
    <source>
        <dbReference type="Pfam" id="PF06114"/>
    </source>
</evidence>
<dbReference type="InterPro" id="IPR010359">
    <property type="entry name" value="IrrE_HExxH"/>
</dbReference>
<protein>
    <submittedName>
        <fullName evidence="2">ImmA/IrrE family metallo-endopeptidase</fullName>
    </submittedName>
</protein>
<proteinExistence type="predicted"/>
<organism evidence="2 3">
    <name type="scientific">Curtobacterium poinsettiae</name>
    <dbReference type="NCBI Taxonomy" id="159612"/>
    <lineage>
        <taxon>Bacteria</taxon>
        <taxon>Bacillati</taxon>
        <taxon>Actinomycetota</taxon>
        <taxon>Actinomycetes</taxon>
        <taxon>Micrococcales</taxon>
        <taxon>Microbacteriaceae</taxon>
        <taxon>Curtobacterium</taxon>
    </lineage>
</organism>
<dbReference type="Pfam" id="PF06114">
    <property type="entry name" value="Peptidase_M78"/>
    <property type="match status" value="1"/>
</dbReference>
<dbReference type="InterPro" id="IPR052345">
    <property type="entry name" value="Rad_response_metalloprotease"/>
</dbReference>
<accession>A0ABT3S5P5</accession>
<evidence type="ECO:0000313" key="3">
    <source>
        <dbReference type="Proteomes" id="UP001207276"/>
    </source>
</evidence>
<dbReference type="Gene3D" id="1.10.10.2910">
    <property type="match status" value="1"/>
</dbReference>
<sequence>MTLTPSPLSNAAIAEYAERVAEAHGEYVSDNRVDLDRLVGRLGGRIQTSLDILGHEALTVHDRGNFTVHLPPLTSDRRDRFTIAHELGHYFLHYLHPGVTGPKGFARGSRNRAETQANIFASSLLMPHQQFREAVERYGQDWWRVGEEFGVSPSAASVRAQVLGLS</sequence>
<reference evidence="2 3" key="1">
    <citation type="submission" date="2022-11" db="EMBL/GenBank/DDBJ databases">
        <title>Taxonomy of Curtobacterium flaccumfaciens.</title>
        <authorList>
            <person name="Osdaghi E."/>
            <person name="Taghavi S.M."/>
            <person name="Hamidizade M."/>
            <person name="Abachi H."/>
            <person name="Fazliarab A."/>
            <person name="Baeyen S."/>
            <person name="Portier P."/>
            <person name="Van Vaerenbergh J."/>
            <person name="Jacques M.-A."/>
        </authorList>
    </citation>
    <scope>NUCLEOTIDE SEQUENCE [LARGE SCALE GENOMIC DNA]</scope>
    <source>
        <strain evidence="2 3">LMG 3715</strain>
    </source>
</reference>
<dbReference type="EMBL" id="JAPJDE010000006">
    <property type="protein sequence ID" value="MCX2850137.1"/>
    <property type="molecule type" value="Genomic_DNA"/>
</dbReference>